<reference evidence="2" key="1">
    <citation type="submission" date="2014-05" db="EMBL/GenBank/DDBJ databases">
        <title>The transcriptome of the halophilic microalga Tetraselmis sp. GSL018 isolated from the Great Salt Lake, Utah.</title>
        <authorList>
            <person name="Jinkerson R.E."/>
            <person name="D'Adamo S."/>
            <person name="Posewitz M.C."/>
        </authorList>
    </citation>
    <scope>NUCLEOTIDE SEQUENCE</scope>
    <source>
        <strain evidence="2">GSL018</strain>
    </source>
</reference>
<feature type="non-terminal residue" evidence="2">
    <location>
        <position position="1"/>
    </location>
</feature>
<evidence type="ECO:0000256" key="1">
    <source>
        <dbReference type="SAM" id="MobiDB-lite"/>
    </source>
</evidence>
<dbReference type="AlphaFoldDB" id="A0A061RQ78"/>
<gene>
    <name evidence="2" type="ORF">TSPGSL018_24248</name>
</gene>
<evidence type="ECO:0000313" key="2">
    <source>
        <dbReference type="EMBL" id="JAC75042.1"/>
    </source>
</evidence>
<dbReference type="EMBL" id="GBEZ01010663">
    <property type="protein sequence ID" value="JAC75042.1"/>
    <property type="molecule type" value="Transcribed_RNA"/>
</dbReference>
<proteinExistence type="predicted"/>
<accession>A0A061RQ78</accession>
<feature type="compositionally biased region" description="Basic and acidic residues" evidence="1">
    <location>
        <begin position="1"/>
        <end position="15"/>
    </location>
</feature>
<protein>
    <submittedName>
        <fullName evidence="2">Uncharacterized protein</fullName>
    </submittedName>
</protein>
<sequence length="153" mass="17530">REHSAGRRPRQRDADNLGGRGLQREARLGGADHKAIREAAAEAARAQKEMLLKRKGELAGKTADAPGQMSESDRHKRDEYIKKQRETLLELQKAKREEEMNKYRQEKKHAFTNRSPTKQEEMEAKRADLRNSLARQFKQQMISKQSAMPAAPP</sequence>
<feature type="compositionally biased region" description="Basic and acidic residues" evidence="1">
    <location>
        <begin position="71"/>
        <end position="104"/>
    </location>
</feature>
<feature type="region of interest" description="Disordered" evidence="1">
    <location>
        <begin position="1"/>
        <end position="124"/>
    </location>
</feature>
<name>A0A061RQ78_9CHLO</name>
<feature type="compositionally biased region" description="Basic and acidic residues" evidence="1">
    <location>
        <begin position="22"/>
        <end position="58"/>
    </location>
</feature>
<organism evidence="2">
    <name type="scientific">Tetraselmis sp. GSL018</name>
    <dbReference type="NCBI Taxonomy" id="582737"/>
    <lineage>
        <taxon>Eukaryota</taxon>
        <taxon>Viridiplantae</taxon>
        <taxon>Chlorophyta</taxon>
        <taxon>core chlorophytes</taxon>
        <taxon>Chlorodendrophyceae</taxon>
        <taxon>Chlorodendrales</taxon>
        <taxon>Chlorodendraceae</taxon>
        <taxon>Tetraselmis</taxon>
    </lineage>
</organism>